<dbReference type="Gene3D" id="3.30.70.2330">
    <property type="match status" value="1"/>
</dbReference>
<evidence type="ECO:0000256" key="6">
    <source>
        <dbReference type="SAM" id="MobiDB-lite"/>
    </source>
</evidence>
<evidence type="ECO:0000256" key="5">
    <source>
        <dbReference type="SAM" id="Coils"/>
    </source>
</evidence>
<proteinExistence type="predicted"/>
<keyword evidence="1" id="KW-0479">Metal-binding</keyword>
<evidence type="ECO:0000256" key="4">
    <source>
        <dbReference type="PIRSR" id="PIRSR610347-2"/>
    </source>
</evidence>
<feature type="domain" description="FHA" evidence="7">
    <location>
        <begin position="77"/>
        <end position="157"/>
    </location>
</feature>
<evidence type="ECO:0000313" key="9">
    <source>
        <dbReference type="Proteomes" id="UP001159364"/>
    </source>
</evidence>
<dbReference type="InterPro" id="IPR000253">
    <property type="entry name" value="FHA_dom"/>
</dbReference>
<dbReference type="Pfam" id="PF06087">
    <property type="entry name" value="Tyr-DNA_phospho"/>
    <property type="match status" value="2"/>
</dbReference>
<dbReference type="GO" id="GO:0005634">
    <property type="term" value="C:nucleus"/>
    <property type="evidence" value="ECO:0007669"/>
    <property type="project" value="InterPro"/>
</dbReference>
<dbReference type="GO" id="GO:0003676">
    <property type="term" value="F:nucleic acid binding"/>
    <property type="evidence" value="ECO:0007669"/>
    <property type="project" value="InterPro"/>
</dbReference>
<keyword evidence="9" id="KW-1185">Reference proteome</keyword>
<dbReference type="CDD" id="cd09122">
    <property type="entry name" value="PLDc_Tdp1_1"/>
    <property type="match status" value="1"/>
</dbReference>
<dbReference type="InterPro" id="IPR010347">
    <property type="entry name" value="Tdp1"/>
</dbReference>
<dbReference type="EMBL" id="JAIWQS010000002">
    <property type="protein sequence ID" value="KAJ8772407.1"/>
    <property type="molecule type" value="Genomic_DNA"/>
</dbReference>
<dbReference type="SUPFAM" id="SSF49879">
    <property type="entry name" value="SMAD/FHA domain"/>
    <property type="match status" value="1"/>
</dbReference>
<dbReference type="GO" id="GO:0016818">
    <property type="term" value="F:hydrolase activity, acting on acid anhydrides, in phosphorus-containing anhydrides"/>
    <property type="evidence" value="ECO:0007669"/>
    <property type="project" value="InterPro"/>
</dbReference>
<dbReference type="CDD" id="cd00060">
    <property type="entry name" value="FHA"/>
    <property type="match status" value="1"/>
</dbReference>
<evidence type="ECO:0000313" key="8">
    <source>
        <dbReference type="EMBL" id="KAJ8772407.1"/>
    </source>
</evidence>
<dbReference type="SUPFAM" id="SSF56024">
    <property type="entry name" value="Phospholipase D/nuclease"/>
    <property type="match status" value="2"/>
</dbReference>
<evidence type="ECO:0000256" key="2">
    <source>
        <dbReference type="ARBA" id="ARBA00022801"/>
    </source>
</evidence>
<dbReference type="GO" id="GO:0008270">
    <property type="term" value="F:zinc ion binding"/>
    <property type="evidence" value="ECO:0007669"/>
    <property type="project" value="InterPro"/>
</dbReference>
<dbReference type="Pfam" id="PF00498">
    <property type="entry name" value="FHA"/>
    <property type="match status" value="1"/>
</dbReference>
<dbReference type="InterPro" id="IPR014905">
    <property type="entry name" value="HIRAN"/>
</dbReference>
<feature type="coiled-coil region" evidence="5">
    <location>
        <begin position="1068"/>
        <end position="1095"/>
    </location>
</feature>
<dbReference type="CDD" id="cd09123">
    <property type="entry name" value="PLDc_Tdp1_2"/>
    <property type="match status" value="1"/>
</dbReference>
<dbReference type="Proteomes" id="UP001159364">
    <property type="component" value="Linkage Group LG02"/>
</dbReference>
<comment type="caution">
    <text evidence="8">The sequence shown here is derived from an EMBL/GenBank/DDBJ whole genome shotgun (WGS) entry which is preliminary data.</text>
</comment>
<dbReference type="SMART" id="SM00910">
    <property type="entry name" value="HIRAN"/>
    <property type="match status" value="1"/>
</dbReference>
<dbReference type="Gene3D" id="2.60.200.20">
    <property type="match status" value="1"/>
</dbReference>
<protein>
    <recommendedName>
        <fullName evidence="7">FHA domain-containing protein</fullName>
    </recommendedName>
</protein>
<dbReference type="PROSITE" id="PS50006">
    <property type="entry name" value="FHA_DOMAIN"/>
    <property type="match status" value="1"/>
</dbReference>
<name>A0AAV8TZF5_9ROSI</name>
<feature type="compositionally biased region" description="Polar residues" evidence="6">
    <location>
        <begin position="1"/>
        <end position="11"/>
    </location>
</feature>
<evidence type="ECO:0000256" key="1">
    <source>
        <dbReference type="ARBA" id="ARBA00022723"/>
    </source>
</evidence>
<gene>
    <name evidence="8" type="ORF">K2173_027584</name>
</gene>
<dbReference type="InterPro" id="IPR008984">
    <property type="entry name" value="SMAD_FHA_dom_sf"/>
</dbReference>
<feature type="region of interest" description="Disordered" evidence="6">
    <location>
        <begin position="1"/>
        <end position="21"/>
    </location>
</feature>
<dbReference type="GO" id="GO:0008081">
    <property type="term" value="F:phosphoric diester hydrolase activity"/>
    <property type="evidence" value="ECO:0007669"/>
    <property type="project" value="InterPro"/>
</dbReference>
<reference evidence="8 9" key="1">
    <citation type="submission" date="2021-09" db="EMBL/GenBank/DDBJ databases">
        <title>Genomic insights and catalytic innovation underlie evolution of tropane alkaloids biosynthesis.</title>
        <authorList>
            <person name="Wang Y.-J."/>
            <person name="Tian T."/>
            <person name="Huang J.-P."/>
            <person name="Huang S.-X."/>
        </authorList>
    </citation>
    <scope>NUCLEOTIDE SEQUENCE [LARGE SCALE GENOMIC DNA]</scope>
    <source>
        <strain evidence="8">KIB-2018</strain>
        <tissue evidence="8">Leaf</tissue>
    </source>
</reference>
<organism evidence="8 9">
    <name type="scientific">Erythroxylum novogranatense</name>
    <dbReference type="NCBI Taxonomy" id="1862640"/>
    <lineage>
        <taxon>Eukaryota</taxon>
        <taxon>Viridiplantae</taxon>
        <taxon>Streptophyta</taxon>
        <taxon>Embryophyta</taxon>
        <taxon>Tracheophyta</taxon>
        <taxon>Spermatophyta</taxon>
        <taxon>Magnoliopsida</taxon>
        <taxon>eudicotyledons</taxon>
        <taxon>Gunneridae</taxon>
        <taxon>Pentapetalae</taxon>
        <taxon>rosids</taxon>
        <taxon>fabids</taxon>
        <taxon>Malpighiales</taxon>
        <taxon>Erythroxylaceae</taxon>
        <taxon>Erythroxylum</taxon>
    </lineage>
</organism>
<dbReference type="Gene3D" id="3.30.870.10">
    <property type="entry name" value="Endonuclease Chain A"/>
    <property type="match status" value="2"/>
</dbReference>
<evidence type="ECO:0000256" key="3">
    <source>
        <dbReference type="PIRSR" id="PIRSR610347-1"/>
    </source>
</evidence>
<feature type="binding site" evidence="4">
    <location>
        <position position="539"/>
    </location>
    <ligand>
        <name>substrate</name>
    </ligand>
</feature>
<evidence type="ECO:0000259" key="7">
    <source>
        <dbReference type="PROSITE" id="PS50006"/>
    </source>
</evidence>
<dbReference type="PANTHER" id="PTHR12415:SF3">
    <property type="entry name" value="OS04G0403400 PROTEIN"/>
    <property type="match status" value="1"/>
</dbReference>
<feature type="active site" description="Nucleophile" evidence="3">
    <location>
        <position position="537"/>
    </location>
</feature>
<sequence length="1137" mass="126962">MKYSTSPSSSHTHNKKRTRVNGDSSLLYSALPLRKRPQNRIISHSAIVHIHNLDVPLVSPTTGSPLDSIHLEPDRPYTLGRAARDCDFRFNDRRVSRTHCQVLFDSVDRRVYVVDGTMSLLGGDDVVSEFKKRLVSCDELDSVKPSLNGLFVNGVRVKRGLAKELHAGDEVMLVCGNKGMCGLLIRIGFVIQGLVIKEEVAVGSNEMHFDRPWLVEGSTLVGHSQGSVSGGKRSKRVFAVRASDAVCPCYDFQKNKRRDAVGRANPLLSLCRQILNSDDPISCIRGFNSSNLRLEAKQGCNNKLVQIQGVNRADPPDFSAEGRKEVDNDMVDFRWQTLRCENLHNDQGIVNKKLCCEKQCVLVDGDNLLGKDLRYCTEDDNCTKSKALVLNTLSEKENAPCFDGVLRMKTTENSVPPPGKKFYLNRLQNMDHVTGPFSFHSTISLPELLYPLESILSMFIATFTCDVSWFLSYCKIPHHLPVTIACHNAERCWSSRLDKRASSPRLDFPNLVLVFPQFPEEIAFSKERKRQGVACHHPKLFILERENSIRVIITSANLVANQWNNVTNTVWWQDFPSRTAPDLSSLFVRVSDGETDQHLGSDFSAQLAGFVASLLIDVPSQAYWIMKLAKYNFEEAMGYLVASVPGVYSFRSLNAYECALQTCGVKLLGLVEASVVGLSYLFHSAADTNGAHLKRLAAFIGKSGENANGMLEVLLTRNTNVAADVNAVSVLVPDPDQAYEGDSIQLGFMPRDIAKWVSPLWDSGFFKFSGYIYPKEALAAALGGSNLRVQLILHVSQGPYFSGVTRMMLPEHAIAFCSLVASIRRCVGLWRLQEVLWQYKWPEVEQSDFIYGSSSIGPINAQFLATFAAATGKRSMHFLDSEESDPKWGCWNATEELKNPSIQVLFPTIERVKNASNGVLPSRRILCFSEKTWQRLRTMDILHDAIPHPCDRVGQPMHTKVVRRRFQSKKDASSSGWLYCGSHNFSAAAWGRPISCPTDLKSNLHEKTSFSLGSRLHICNYEIGIVFVFPPAETTGCASKYNSSLDDIVLPFVVPAPKYGPIDRPATAQAMREALTELKEQDQEKLAELASVEETMDEVPEEDEEIGDTINHFMLEKEEEKAYAEELWIQVDSSQSS</sequence>
<keyword evidence="2" id="KW-0378">Hydrolase</keyword>
<dbReference type="Pfam" id="PF08797">
    <property type="entry name" value="HIRAN"/>
    <property type="match status" value="1"/>
</dbReference>
<dbReference type="SMART" id="SM00240">
    <property type="entry name" value="FHA"/>
    <property type="match status" value="1"/>
</dbReference>
<dbReference type="PANTHER" id="PTHR12415">
    <property type="entry name" value="TYROSYL-DNA PHOSPHODIESTERASE 1"/>
    <property type="match status" value="1"/>
</dbReference>
<keyword evidence="5" id="KW-0175">Coiled coil</keyword>
<dbReference type="GO" id="GO:0006281">
    <property type="term" value="P:DNA repair"/>
    <property type="evidence" value="ECO:0007669"/>
    <property type="project" value="InterPro"/>
</dbReference>
<dbReference type="AlphaFoldDB" id="A0AAV8TZF5"/>
<accession>A0AAV8TZF5</accession>